<dbReference type="InterPro" id="IPR036388">
    <property type="entry name" value="WH-like_DNA-bd_sf"/>
</dbReference>
<evidence type="ECO:0000256" key="1">
    <source>
        <dbReference type="ARBA" id="ARBA00023015"/>
    </source>
</evidence>
<evidence type="ECO:0000313" key="5">
    <source>
        <dbReference type="EMBL" id="MEK8128476.1"/>
    </source>
</evidence>
<reference evidence="5 6" key="1">
    <citation type="submission" date="2024-04" db="EMBL/GenBank/DDBJ databases">
        <title>draft genome sequnece of Paenibacillus filicis.</title>
        <authorList>
            <person name="Kim D.-U."/>
        </authorList>
    </citation>
    <scope>NUCLEOTIDE SEQUENCE [LARGE SCALE GENOMIC DNA]</scope>
    <source>
        <strain evidence="5 6">KACC14197</strain>
    </source>
</reference>
<keyword evidence="1" id="KW-0805">Transcription regulation</keyword>
<evidence type="ECO:0000256" key="3">
    <source>
        <dbReference type="ARBA" id="ARBA00023163"/>
    </source>
</evidence>
<dbReference type="PROSITE" id="PS50956">
    <property type="entry name" value="HTH_ASNC_2"/>
    <property type="match status" value="1"/>
</dbReference>
<dbReference type="InterPro" id="IPR019887">
    <property type="entry name" value="Tscrpt_reg_AsnC/Lrp_C"/>
</dbReference>
<evidence type="ECO:0000259" key="4">
    <source>
        <dbReference type="PROSITE" id="PS50956"/>
    </source>
</evidence>
<dbReference type="InterPro" id="IPR000485">
    <property type="entry name" value="AsnC-type_HTH_dom"/>
</dbReference>
<organism evidence="5 6">
    <name type="scientific">Paenibacillus filicis</name>
    <dbReference type="NCBI Taxonomy" id="669464"/>
    <lineage>
        <taxon>Bacteria</taxon>
        <taxon>Bacillati</taxon>
        <taxon>Bacillota</taxon>
        <taxon>Bacilli</taxon>
        <taxon>Bacillales</taxon>
        <taxon>Paenibacillaceae</taxon>
        <taxon>Paenibacillus</taxon>
    </lineage>
</organism>
<dbReference type="Gene3D" id="3.30.70.920">
    <property type="match status" value="1"/>
</dbReference>
<dbReference type="InterPro" id="IPR011008">
    <property type="entry name" value="Dimeric_a/b-barrel"/>
</dbReference>
<dbReference type="EMBL" id="JBBPCC010000006">
    <property type="protein sequence ID" value="MEK8128476.1"/>
    <property type="molecule type" value="Genomic_DNA"/>
</dbReference>
<dbReference type="SUPFAM" id="SSF54909">
    <property type="entry name" value="Dimeric alpha+beta barrel"/>
    <property type="match status" value="1"/>
</dbReference>
<dbReference type="InterPro" id="IPR036390">
    <property type="entry name" value="WH_DNA-bd_sf"/>
</dbReference>
<dbReference type="PANTHER" id="PTHR30154:SF55">
    <property type="entry name" value="HTH-TYPE TRANSCRIPTIONAL REGULATOR LRPB"/>
    <property type="match status" value="1"/>
</dbReference>
<feature type="domain" description="HTH asnC-type" evidence="4">
    <location>
        <begin position="2"/>
        <end position="63"/>
    </location>
</feature>
<dbReference type="Pfam" id="PF01037">
    <property type="entry name" value="AsnC_trans_reg"/>
    <property type="match status" value="1"/>
</dbReference>
<comment type="caution">
    <text evidence="5">The sequence shown here is derived from an EMBL/GenBank/DDBJ whole genome shotgun (WGS) entry which is preliminary data.</text>
</comment>
<gene>
    <name evidence="5" type="ORF">WMW72_11220</name>
</gene>
<protein>
    <submittedName>
        <fullName evidence="5">Lrp/AsnC family transcriptional regulator</fullName>
    </submittedName>
</protein>
<dbReference type="Gene3D" id="1.10.10.10">
    <property type="entry name" value="Winged helix-like DNA-binding domain superfamily/Winged helix DNA-binding domain"/>
    <property type="match status" value="1"/>
</dbReference>
<dbReference type="Pfam" id="PF13404">
    <property type="entry name" value="HTH_AsnC-type"/>
    <property type="match status" value="1"/>
</dbReference>
<dbReference type="PANTHER" id="PTHR30154">
    <property type="entry name" value="LEUCINE-RESPONSIVE REGULATORY PROTEIN"/>
    <property type="match status" value="1"/>
</dbReference>
<dbReference type="PRINTS" id="PR00033">
    <property type="entry name" value="HTHASNC"/>
</dbReference>
<accession>A0ABU9DJQ7</accession>
<dbReference type="SUPFAM" id="SSF46785">
    <property type="entry name" value="Winged helix' DNA-binding domain"/>
    <property type="match status" value="1"/>
</dbReference>
<keyword evidence="6" id="KW-1185">Reference proteome</keyword>
<dbReference type="RefSeq" id="WP_341415558.1">
    <property type="nucleotide sequence ID" value="NZ_JBBPCC010000006.1"/>
</dbReference>
<evidence type="ECO:0000313" key="6">
    <source>
        <dbReference type="Proteomes" id="UP001469365"/>
    </source>
</evidence>
<dbReference type="SMART" id="SM00344">
    <property type="entry name" value="HTH_ASNC"/>
    <property type="match status" value="1"/>
</dbReference>
<keyword evidence="3" id="KW-0804">Transcription</keyword>
<proteinExistence type="predicted"/>
<name>A0ABU9DJQ7_9BACL</name>
<evidence type="ECO:0000256" key="2">
    <source>
        <dbReference type="ARBA" id="ARBA00023125"/>
    </source>
</evidence>
<sequence>MLDQTDKDILRLLKQNARLQWREIGEQVHMTGQAVGARIRKLEDTGVIQGYTVMSDPAKQGMAVQALVTVFLKSWDHQPFLRYLQQEESVSEAHRVSGEGCYQLRVIVEDTDALNAMLDRLLEHGNYRVNMLLGRIK</sequence>
<keyword evidence="2" id="KW-0238">DNA-binding</keyword>
<dbReference type="Proteomes" id="UP001469365">
    <property type="component" value="Unassembled WGS sequence"/>
</dbReference>
<dbReference type="InterPro" id="IPR019888">
    <property type="entry name" value="Tscrpt_reg_AsnC-like"/>
</dbReference>